<evidence type="ECO:0000256" key="1">
    <source>
        <dbReference type="SAM" id="MobiDB-lite"/>
    </source>
</evidence>
<dbReference type="AlphaFoldDB" id="A0A1G5CP12"/>
<feature type="region of interest" description="Disordered" evidence="1">
    <location>
        <begin position="226"/>
        <end position="262"/>
    </location>
</feature>
<evidence type="ECO:0000313" key="2">
    <source>
        <dbReference type="EMBL" id="SCY04057.1"/>
    </source>
</evidence>
<feature type="compositionally biased region" description="Low complexity" evidence="1">
    <location>
        <begin position="244"/>
        <end position="260"/>
    </location>
</feature>
<feature type="compositionally biased region" description="Polar residues" evidence="1">
    <location>
        <begin position="229"/>
        <end position="243"/>
    </location>
</feature>
<evidence type="ECO:0000313" key="3">
    <source>
        <dbReference type="Proteomes" id="UP000198870"/>
    </source>
</evidence>
<organism evidence="2 3">
    <name type="scientific">Desulfoluna spongiiphila</name>
    <dbReference type="NCBI Taxonomy" id="419481"/>
    <lineage>
        <taxon>Bacteria</taxon>
        <taxon>Pseudomonadati</taxon>
        <taxon>Thermodesulfobacteriota</taxon>
        <taxon>Desulfobacteria</taxon>
        <taxon>Desulfobacterales</taxon>
        <taxon>Desulfolunaceae</taxon>
        <taxon>Desulfoluna</taxon>
    </lineage>
</organism>
<dbReference type="EMBL" id="FMUX01000003">
    <property type="protein sequence ID" value="SCY04057.1"/>
    <property type="molecule type" value="Genomic_DNA"/>
</dbReference>
<accession>A0A1G5CP12</accession>
<protein>
    <submittedName>
        <fullName evidence="2">Uncharacterized protein</fullName>
    </submittedName>
</protein>
<dbReference type="STRING" id="419481.SAMN05216233_103124"/>
<dbReference type="Proteomes" id="UP000198870">
    <property type="component" value="Unassembled WGS sequence"/>
</dbReference>
<dbReference type="RefSeq" id="WP_092209250.1">
    <property type="nucleotide sequence ID" value="NZ_FMUX01000003.1"/>
</dbReference>
<reference evidence="2 3" key="1">
    <citation type="submission" date="2016-10" db="EMBL/GenBank/DDBJ databases">
        <authorList>
            <person name="de Groot N.N."/>
        </authorList>
    </citation>
    <scope>NUCLEOTIDE SEQUENCE [LARGE SCALE GENOMIC DNA]</scope>
    <source>
        <strain evidence="2 3">AA1</strain>
    </source>
</reference>
<keyword evidence="3" id="KW-1185">Reference proteome</keyword>
<proteinExistence type="predicted"/>
<name>A0A1G5CP12_9BACT</name>
<sequence>MSTTQDFNRLGEEIAQAYEHRRLLKEKMQRDFSEIKKGTAELIGSLSENRAEMGHTLRVGLQQFTTDLGSQGDKRREGAMEETRQRMAEIEALRADMRQMEAETRSFLEGLESAHRAMGESLKSELAEFSATFGSQAREAMDNRVEEVETRRGDVAVMRGEIRSFIGGLNKTRAAMESARKSGMRAFEEDRKAGVQDFLDTVRTEHQEMAAAWQGVLAKITSVLERHSTPPSQGGTARQETGTQADGAGASPAAAQGDSGDVSRLKAEIAGTLKGHPDGLKMTQVAEILGIAQWRMLIPIMRDLQDTGMICKKGALYFSE</sequence>
<gene>
    <name evidence="2" type="ORF">SAMN05216233_103124</name>
</gene>